<dbReference type="OrthoDB" id="9804765at2"/>
<dbReference type="PANTHER" id="PTHR35530:SF1">
    <property type="entry name" value="2-HYDROXYMUCONATE TAUTOMERASE"/>
    <property type="match status" value="1"/>
</dbReference>
<dbReference type="RefSeq" id="WP_012832171.1">
    <property type="nucleotide sequence ID" value="NC_013441.1"/>
</dbReference>
<feature type="domain" description="4-oxalocrotonate tautomerase-like" evidence="3">
    <location>
        <begin position="70"/>
        <end position="119"/>
    </location>
</feature>
<dbReference type="InterPro" id="IPR004370">
    <property type="entry name" value="4-OT-like_dom"/>
</dbReference>
<gene>
    <name evidence="4" type="ordered locus">Gbro_0235</name>
</gene>
<accession>D0LBE9</accession>
<dbReference type="PANTHER" id="PTHR35530">
    <property type="entry name" value="TAUTOMERASE-RELATED"/>
    <property type="match status" value="1"/>
</dbReference>
<dbReference type="AlphaFoldDB" id="D0LBE9"/>
<dbReference type="GO" id="GO:0016853">
    <property type="term" value="F:isomerase activity"/>
    <property type="evidence" value="ECO:0007669"/>
    <property type="project" value="UniProtKB-KW"/>
</dbReference>
<keyword evidence="5" id="KW-1185">Reference proteome</keyword>
<dbReference type="KEGG" id="gbr:Gbro_0235"/>
<dbReference type="Gene3D" id="3.30.429.10">
    <property type="entry name" value="Macrophage Migration Inhibitory Factor"/>
    <property type="match status" value="2"/>
</dbReference>
<evidence type="ECO:0000259" key="3">
    <source>
        <dbReference type="Pfam" id="PF01361"/>
    </source>
</evidence>
<evidence type="ECO:0000256" key="2">
    <source>
        <dbReference type="ARBA" id="ARBA00023235"/>
    </source>
</evidence>
<evidence type="ECO:0000313" key="4">
    <source>
        <dbReference type="EMBL" id="ACY19580.1"/>
    </source>
</evidence>
<dbReference type="HOGENOM" id="CLU_151982_0_0_11"/>
<evidence type="ECO:0000313" key="5">
    <source>
        <dbReference type="Proteomes" id="UP000001219"/>
    </source>
</evidence>
<dbReference type="InterPro" id="IPR014347">
    <property type="entry name" value="Tautomerase/MIF_sf"/>
</dbReference>
<dbReference type="Proteomes" id="UP000001219">
    <property type="component" value="Chromosome"/>
</dbReference>
<dbReference type="EMBL" id="CP001802">
    <property type="protein sequence ID" value="ACY19580.1"/>
    <property type="molecule type" value="Genomic_DNA"/>
</dbReference>
<reference evidence="4 5" key="2">
    <citation type="journal article" date="2010" name="Stand. Genomic Sci.">
        <title>Complete genome sequence of Gordonia bronchialis type strain (3410).</title>
        <authorList>
            <person name="Ivanova N."/>
            <person name="Sikorski J."/>
            <person name="Jando M."/>
            <person name="Lapidus A."/>
            <person name="Nolan M."/>
            <person name="Lucas S."/>
            <person name="Del Rio T.G."/>
            <person name="Tice H."/>
            <person name="Copeland A."/>
            <person name="Cheng J.F."/>
            <person name="Chen F."/>
            <person name="Bruce D."/>
            <person name="Goodwin L."/>
            <person name="Pitluck S."/>
            <person name="Mavromatis K."/>
            <person name="Ovchinnikova G."/>
            <person name="Pati A."/>
            <person name="Chen A."/>
            <person name="Palaniappan K."/>
            <person name="Land M."/>
            <person name="Hauser L."/>
            <person name="Chang Y.J."/>
            <person name="Jeffries C.D."/>
            <person name="Chain P."/>
            <person name="Saunders E."/>
            <person name="Han C."/>
            <person name="Detter J.C."/>
            <person name="Brettin T."/>
            <person name="Rohde M."/>
            <person name="Goker M."/>
            <person name="Bristow J."/>
            <person name="Eisen J.A."/>
            <person name="Markowitz V."/>
            <person name="Hugenholtz P."/>
            <person name="Klenk H.P."/>
            <person name="Kyrpides N.C."/>
        </authorList>
    </citation>
    <scope>NUCLEOTIDE SEQUENCE [LARGE SCALE GENOMIC DNA]</scope>
    <source>
        <strain evidence="5">ATCC 25592 / DSM 43247 / BCRC 13721 / JCM 3198 / KCTC 3076 / NBRC 16047 / NCTC 10667</strain>
    </source>
</reference>
<organism evidence="4 5">
    <name type="scientific">Gordonia bronchialis (strain ATCC 25592 / DSM 43247 / BCRC 13721 / JCM 3198 / KCTC 3076 / NBRC 16047 / NCTC 10667)</name>
    <name type="common">Rhodococcus bronchialis</name>
    <dbReference type="NCBI Taxonomy" id="526226"/>
    <lineage>
        <taxon>Bacteria</taxon>
        <taxon>Bacillati</taxon>
        <taxon>Actinomycetota</taxon>
        <taxon>Actinomycetes</taxon>
        <taxon>Mycobacteriales</taxon>
        <taxon>Gordoniaceae</taxon>
        <taxon>Gordonia</taxon>
    </lineage>
</organism>
<reference evidence="5" key="1">
    <citation type="submission" date="2009-10" db="EMBL/GenBank/DDBJ databases">
        <title>The complete chromosome of Gordonia bronchialis DSM 43247.</title>
        <authorList>
            <consortium name="US DOE Joint Genome Institute (JGI-PGF)"/>
            <person name="Lucas S."/>
            <person name="Copeland A."/>
            <person name="Lapidus A."/>
            <person name="Glavina del Rio T."/>
            <person name="Dalin E."/>
            <person name="Tice H."/>
            <person name="Bruce D."/>
            <person name="Goodwin L."/>
            <person name="Pitluck S."/>
            <person name="Kyrpides N."/>
            <person name="Mavromatis K."/>
            <person name="Ivanova N."/>
            <person name="Ovchinnikova G."/>
            <person name="Saunders E."/>
            <person name="Brettin T."/>
            <person name="Detter J.C."/>
            <person name="Han C."/>
            <person name="Larimer F."/>
            <person name="Land M."/>
            <person name="Hauser L."/>
            <person name="Markowitz V."/>
            <person name="Cheng J.-F."/>
            <person name="Hugenholtz P."/>
            <person name="Woyke T."/>
            <person name="Wu D."/>
            <person name="Jando M."/>
            <person name="Schneider S."/>
            <person name="Goeker M."/>
            <person name="Klenk H.-P."/>
            <person name="Eisen J.A."/>
        </authorList>
    </citation>
    <scope>NUCLEOTIDE SEQUENCE [LARGE SCALE GENOMIC DNA]</scope>
    <source>
        <strain evidence="5">ATCC 25592 / DSM 43247 / BCRC 13721 / JCM 3198 / KCTC 3076 / NBRC 16047 / NCTC 10667</strain>
    </source>
</reference>
<keyword evidence="2" id="KW-0413">Isomerase</keyword>
<dbReference type="Pfam" id="PF01361">
    <property type="entry name" value="Tautomerase"/>
    <property type="match status" value="1"/>
</dbReference>
<dbReference type="STRING" id="526226.Gbro_0235"/>
<protein>
    <submittedName>
        <fullName evidence="4">4-oxalocrotonate tautomerase</fullName>
    </submittedName>
</protein>
<dbReference type="eggNOG" id="COG1942">
    <property type="taxonomic scope" value="Bacteria"/>
</dbReference>
<dbReference type="SUPFAM" id="SSF55331">
    <property type="entry name" value="Tautomerase/MIF"/>
    <property type="match status" value="1"/>
</dbReference>
<sequence length="138" mass="14353">MPIVHFHLPAGAFTVDQLQGLLVEGSAAYARILDSPIERVRAFIVHYEPNLVAVGGRVADSAAPYFTAIVLAGRAVEQRHALLTAFTDLIVDTLGVERSGVRGQIVEVAPENWGIAGVPASGARAAEIAARASAGEGA</sequence>
<evidence type="ECO:0000256" key="1">
    <source>
        <dbReference type="ARBA" id="ARBA00006723"/>
    </source>
</evidence>
<comment type="similarity">
    <text evidence="1">Belongs to the 4-oxalocrotonate tautomerase family.</text>
</comment>
<name>D0LBE9_GORB4</name>
<proteinExistence type="inferred from homology"/>